<keyword evidence="3" id="KW-1185">Reference proteome</keyword>
<gene>
    <name evidence="2" type="ORF">PUV54_03540</name>
</gene>
<keyword evidence="1" id="KW-0732">Signal</keyword>
<evidence type="ECO:0000313" key="2">
    <source>
        <dbReference type="EMBL" id="WDI32264.1"/>
    </source>
</evidence>
<protein>
    <submittedName>
        <fullName evidence="2">Uncharacterized protein</fullName>
    </submittedName>
</protein>
<reference evidence="2" key="1">
    <citation type="submission" date="2023-02" db="EMBL/GenBank/DDBJ databases">
        <title>Genome sequence of Hyphococcus flavus.</title>
        <authorList>
            <person name="Rong J.-C."/>
            <person name="Zhao Q."/>
            <person name="Yi M."/>
            <person name="Wu J.-Y."/>
        </authorList>
    </citation>
    <scope>NUCLEOTIDE SEQUENCE</scope>
    <source>
        <strain evidence="2">MCCC 1K03223</strain>
    </source>
</reference>
<dbReference type="KEGG" id="hfl:PUV54_03540"/>
<feature type="signal peptide" evidence="1">
    <location>
        <begin position="1"/>
        <end position="22"/>
    </location>
</feature>
<dbReference type="Proteomes" id="UP001214043">
    <property type="component" value="Chromosome"/>
</dbReference>
<dbReference type="EMBL" id="CP118166">
    <property type="protein sequence ID" value="WDI32264.1"/>
    <property type="molecule type" value="Genomic_DNA"/>
</dbReference>
<proteinExistence type="predicted"/>
<dbReference type="RefSeq" id="WP_274494183.1">
    <property type="nucleotide sequence ID" value="NZ_CP118166.1"/>
</dbReference>
<evidence type="ECO:0000313" key="3">
    <source>
        <dbReference type="Proteomes" id="UP001214043"/>
    </source>
</evidence>
<name>A0AAF0CGE2_9PROT</name>
<feature type="chain" id="PRO_5042029905" evidence="1">
    <location>
        <begin position="23"/>
        <end position="230"/>
    </location>
</feature>
<dbReference type="AlphaFoldDB" id="A0AAF0CGE2"/>
<sequence length="230" mass="26120">MKRRSFLIFAVCALLQLGAVQADDNETAKALYEQQRYREVVALFFQRTNVFNQSDMKDFIFFTGASACKLEGVQPLGIALFERLKRGSLTVRQKSTIARNIESCWPAARRILALASRRLPGGIGVGKSKDTAGLERKFEELFASLPDTLDPEVVEQIASIRSDAIEIANYRDVVASIGILGLDPDQDGFEQRIEYWRMVSEEMPDRIIEDNFVILPEIEQERFNNLPQRN</sequence>
<organism evidence="2 3">
    <name type="scientific">Hyphococcus flavus</name>
    <dbReference type="NCBI Taxonomy" id="1866326"/>
    <lineage>
        <taxon>Bacteria</taxon>
        <taxon>Pseudomonadati</taxon>
        <taxon>Pseudomonadota</taxon>
        <taxon>Alphaproteobacteria</taxon>
        <taxon>Parvularculales</taxon>
        <taxon>Parvularculaceae</taxon>
        <taxon>Hyphococcus</taxon>
    </lineage>
</organism>
<evidence type="ECO:0000256" key="1">
    <source>
        <dbReference type="SAM" id="SignalP"/>
    </source>
</evidence>
<accession>A0AAF0CGE2</accession>